<dbReference type="EMBL" id="FWXY01000003">
    <property type="protein sequence ID" value="SMC50945.1"/>
    <property type="molecule type" value="Genomic_DNA"/>
</dbReference>
<organism evidence="1 2">
    <name type="scientific">Desulfocicer vacuolatum DSM 3385</name>
    <dbReference type="NCBI Taxonomy" id="1121400"/>
    <lineage>
        <taxon>Bacteria</taxon>
        <taxon>Pseudomonadati</taxon>
        <taxon>Thermodesulfobacteriota</taxon>
        <taxon>Desulfobacteria</taxon>
        <taxon>Desulfobacterales</taxon>
        <taxon>Desulfobacteraceae</taxon>
        <taxon>Desulfocicer</taxon>
    </lineage>
</organism>
<dbReference type="AlphaFoldDB" id="A0A1W1ZQY0"/>
<reference evidence="1 2" key="1">
    <citation type="submission" date="2017-04" db="EMBL/GenBank/DDBJ databases">
        <authorList>
            <person name="Afonso C.L."/>
            <person name="Miller P.J."/>
            <person name="Scott M.A."/>
            <person name="Spackman E."/>
            <person name="Goraichik I."/>
            <person name="Dimitrov K.M."/>
            <person name="Suarez D.L."/>
            <person name="Swayne D.E."/>
        </authorList>
    </citation>
    <scope>NUCLEOTIDE SEQUENCE [LARGE SCALE GENOMIC DNA]</scope>
    <source>
        <strain evidence="1 2">DSM 3385</strain>
    </source>
</reference>
<dbReference type="Proteomes" id="UP000192418">
    <property type="component" value="Unassembled WGS sequence"/>
</dbReference>
<dbReference type="RefSeq" id="WP_084067085.1">
    <property type="nucleotide sequence ID" value="NZ_FWXY01000003.1"/>
</dbReference>
<keyword evidence="2" id="KW-1185">Reference proteome</keyword>
<proteinExistence type="predicted"/>
<dbReference type="OrthoDB" id="7107769at2"/>
<evidence type="ECO:0000313" key="2">
    <source>
        <dbReference type="Proteomes" id="UP000192418"/>
    </source>
</evidence>
<accession>A0A1W1ZQY0</accession>
<dbReference type="STRING" id="1121400.SAMN02746065_103116"/>
<evidence type="ECO:0000313" key="1">
    <source>
        <dbReference type="EMBL" id="SMC50945.1"/>
    </source>
</evidence>
<protein>
    <submittedName>
        <fullName evidence="1">Uncharacterized protein</fullName>
    </submittedName>
</protein>
<name>A0A1W1ZQY0_9BACT</name>
<sequence>MNFAALNSAVNDLRNGLCAQVSDNALLSVKSRPPAGNNDEASFLRLTTWCYILIFEAGRVGIRYLLKVPPPLGDLARSESANKICNNVNLLRTWFFHNLDFEDTKRKEVSNWFLAQCKVISPTEKKHWKACIKGLCKEGTELIVYCNEVLSKIAASEEDKEIFFEDLINRIERNWPAYEFDKLVSNAASHIGENLDVVKFRNIKLSTWRQYLEQQPEDADLRREATRIIERDVHDHFRSILPVTTQEIMTVLGLDPGPEVRDAIELSRSLFNDGVRDPETLLEQLKSKYS</sequence>
<gene>
    <name evidence="1" type="ORF">SAMN02746065_103116</name>
</gene>